<evidence type="ECO:0000313" key="4">
    <source>
        <dbReference type="EMBL" id="TWX56398.1"/>
    </source>
</evidence>
<dbReference type="EMBL" id="VOLQ01000024">
    <property type="protein sequence ID" value="TWX65372.1"/>
    <property type="molecule type" value="Genomic_DNA"/>
</dbReference>
<dbReference type="GO" id="GO:0016209">
    <property type="term" value="F:antioxidant activity"/>
    <property type="evidence" value="ECO:0007669"/>
    <property type="project" value="InterPro"/>
</dbReference>
<dbReference type="Proteomes" id="UP000321917">
    <property type="component" value="Unassembled WGS sequence"/>
</dbReference>
<dbReference type="GO" id="GO:0015036">
    <property type="term" value="F:disulfide oxidoreductase activity"/>
    <property type="evidence" value="ECO:0007669"/>
    <property type="project" value="UniProtKB-ARBA"/>
</dbReference>
<name>A0A5C6Q9P3_9GAMM</name>
<feature type="domain" description="Thioredoxin" evidence="3">
    <location>
        <begin position="23"/>
        <end position="162"/>
    </location>
</feature>
<dbReference type="OrthoDB" id="9799347at2"/>
<dbReference type="PROSITE" id="PS00194">
    <property type="entry name" value="THIOREDOXIN_1"/>
    <property type="match status" value="1"/>
</dbReference>
<keyword evidence="1" id="KW-0676">Redox-active center</keyword>
<dbReference type="PROSITE" id="PS51352">
    <property type="entry name" value="THIOREDOXIN_2"/>
    <property type="match status" value="1"/>
</dbReference>
<sequence>MKAFLSIFLIFIGLMSFNASASNNKANQAPHWTLKTQAGKTISLADYQGKPVILHFWATWCPYCKKLQPKLVELKEKYQDTGIEIVAISFSEDEGAKPQDSITQRGYQFITGVEGDKVANLYGVKGTPTTFFINRSGQVVFKSTSSNIADPQLELAVKEIIKPKQAL</sequence>
<dbReference type="RefSeq" id="WP_146800295.1">
    <property type="nucleotide sequence ID" value="NZ_VOLP01000022.1"/>
</dbReference>
<keyword evidence="2" id="KW-0732">Signal</keyword>
<dbReference type="AlphaFoldDB" id="A0A5C6Q9P3"/>
<dbReference type="Gene3D" id="3.40.30.10">
    <property type="entry name" value="Glutaredoxin"/>
    <property type="match status" value="1"/>
</dbReference>
<dbReference type="PANTHER" id="PTHR42852">
    <property type="entry name" value="THIOL:DISULFIDE INTERCHANGE PROTEIN DSBE"/>
    <property type="match status" value="1"/>
</dbReference>
<accession>A0A5C6Q9P3</accession>
<dbReference type="InterPro" id="IPR017937">
    <property type="entry name" value="Thioredoxin_CS"/>
</dbReference>
<evidence type="ECO:0000313" key="7">
    <source>
        <dbReference type="Proteomes" id="UP000321917"/>
    </source>
</evidence>
<keyword evidence="6" id="KW-1185">Reference proteome</keyword>
<feature type="signal peptide" evidence="2">
    <location>
        <begin position="1"/>
        <end position="21"/>
    </location>
</feature>
<organism evidence="5 7">
    <name type="scientific">Colwellia hornerae</name>
    <dbReference type="NCBI Taxonomy" id="89402"/>
    <lineage>
        <taxon>Bacteria</taxon>
        <taxon>Pseudomonadati</taxon>
        <taxon>Pseudomonadota</taxon>
        <taxon>Gammaproteobacteria</taxon>
        <taxon>Alteromonadales</taxon>
        <taxon>Colwelliaceae</taxon>
        <taxon>Colwellia</taxon>
    </lineage>
</organism>
<proteinExistence type="predicted"/>
<dbReference type="CDD" id="cd02966">
    <property type="entry name" value="TlpA_like_family"/>
    <property type="match status" value="1"/>
</dbReference>
<dbReference type="SUPFAM" id="SSF52833">
    <property type="entry name" value="Thioredoxin-like"/>
    <property type="match status" value="1"/>
</dbReference>
<protein>
    <submittedName>
        <fullName evidence="5">TlpA family protein disulfide reductase</fullName>
    </submittedName>
</protein>
<dbReference type="InterPro" id="IPR036249">
    <property type="entry name" value="Thioredoxin-like_sf"/>
</dbReference>
<comment type="caution">
    <text evidence="5">The sequence shown here is derived from an EMBL/GenBank/DDBJ whole genome shotgun (WGS) entry which is preliminary data.</text>
</comment>
<dbReference type="InterPro" id="IPR050553">
    <property type="entry name" value="Thioredoxin_ResA/DsbE_sf"/>
</dbReference>
<evidence type="ECO:0000259" key="3">
    <source>
        <dbReference type="PROSITE" id="PS51352"/>
    </source>
</evidence>
<dbReference type="EMBL" id="VOLR01000023">
    <property type="protein sequence ID" value="TWX56398.1"/>
    <property type="molecule type" value="Genomic_DNA"/>
</dbReference>
<dbReference type="PANTHER" id="PTHR42852:SF17">
    <property type="entry name" value="THIOREDOXIN-LIKE PROTEIN HI_1115"/>
    <property type="match status" value="1"/>
</dbReference>
<evidence type="ECO:0000256" key="1">
    <source>
        <dbReference type="ARBA" id="ARBA00023284"/>
    </source>
</evidence>
<evidence type="ECO:0000313" key="6">
    <source>
        <dbReference type="Proteomes" id="UP000321525"/>
    </source>
</evidence>
<evidence type="ECO:0000256" key="2">
    <source>
        <dbReference type="SAM" id="SignalP"/>
    </source>
</evidence>
<dbReference type="InterPro" id="IPR000866">
    <property type="entry name" value="AhpC/TSA"/>
</dbReference>
<reference evidence="5 7" key="1">
    <citation type="submission" date="2019-07" db="EMBL/GenBank/DDBJ databases">
        <title>Genomes of sea-ice associated Colwellia species.</title>
        <authorList>
            <person name="Bowman J.P."/>
        </authorList>
    </citation>
    <scope>NUCLEOTIDE SEQUENCE [LARGE SCALE GENOMIC DNA]</scope>
    <source>
        <strain evidence="4 6">ACAM 607</strain>
        <strain evidence="5 7">IC036</strain>
    </source>
</reference>
<dbReference type="InterPro" id="IPR013766">
    <property type="entry name" value="Thioredoxin_domain"/>
</dbReference>
<gene>
    <name evidence="4" type="ORF">ESZ26_15095</name>
    <name evidence="5" type="ORF">ESZ27_12660</name>
</gene>
<feature type="chain" id="PRO_5022987674" evidence="2">
    <location>
        <begin position="22"/>
        <end position="167"/>
    </location>
</feature>
<dbReference type="Pfam" id="PF00578">
    <property type="entry name" value="AhpC-TSA"/>
    <property type="match status" value="1"/>
</dbReference>
<dbReference type="Proteomes" id="UP000321525">
    <property type="component" value="Unassembled WGS sequence"/>
</dbReference>
<evidence type="ECO:0000313" key="5">
    <source>
        <dbReference type="EMBL" id="TWX65372.1"/>
    </source>
</evidence>